<dbReference type="Gene3D" id="3.10.20.90">
    <property type="entry name" value="Phosphatidylinositol 3-kinase Catalytic Subunit, Chain A, domain 1"/>
    <property type="match status" value="1"/>
</dbReference>
<dbReference type="PANTHER" id="PTHR46467">
    <property type="entry name" value="TETHER CONTAINING UBX DOMAIN FOR GLUT4"/>
    <property type="match status" value="1"/>
</dbReference>
<dbReference type="GO" id="GO:0005737">
    <property type="term" value="C:cytoplasm"/>
    <property type="evidence" value="ECO:0007669"/>
    <property type="project" value="TreeGrafter"/>
</dbReference>
<feature type="region of interest" description="Disordered" evidence="1">
    <location>
        <begin position="198"/>
        <end position="242"/>
    </location>
</feature>
<accession>A0A9P6JVB8</accession>
<dbReference type="OrthoDB" id="440781at2759"/>
<feature type="domain" description="UBX" evidence="2">
    <location>
        <begin position="89"/>
        <end position="171"/>
    </location>
</feature>
<name>A0A9P6JVB8_9AGAR</name>
<evidence type="ECO:0000259" key="2">
    <source>
        <dbReference type="PROSITE" id="PS50033"/>
    </source>
</evidence>
<dbReference type="PANTHER" id="PTHR46467:SF1">
    <property type="entry name" value="TETHER CONTAINING UBX DOMAIN FOR GLUT4"/>
    <property type="match status" value="1"/>
</dbReference>
<dbReference type="SUPFAM" id="SSF54236">
    <property type="entry name" value="Ubiquitin-like"/>
    <property type="match status" value="1"/>
</dbReference>
<organism evidence="3 4">
    <name type="scientific">Crepidotus variabilis</name>
    <dbReference type="NCBI Taxonomy" id="179855"/>
    <lineage>
        <taxon>Eukaryota</taxon>
        <taxon>Fungi</taxon>
        <taxon>Dikarya</taxon>
        <taxon>Basidiomycota</taxon>
        <taxon>Agaricomycotina</taxon>
        <taxon>Agaricomycetes</taxon>
        <taxon>Agaricomycetidae</taxon>
        <taxon>Agaricales</taxon>
        <taxon>Agaricineae</taxon>
        <taxon>Crepidotaceae</taxon>
        <taxon>Crepidotus</taxon>
    </lineage>
</organism>
<feature type="region of interest" description="Disordered" evidence="1">
    <location>
        <begin position="1"/>
        <end position="27"/>
    </location>
</feature>
<dbReference type="GO" id="GO:0006886">
    <property type="term" value="P:intracellular protein transport"/>
    <property type="evidence" value="ECO:0007669"/>
    <property type="project" value="TreeGrafter"/>
</dbReference>
<dbReference type="Pfam" id="PF00789">
    <property type="entry name" value="UBX"/>
    <property type="match status" value="1"/>
</dbReference>
<dbReference type="InterPro" id="IPR001012">
    <property type="entry name" value="UBX_dom"/>
</dbReference>
<dbReference type="EMBL" id="MU157827">
    <property type="protein sequence ID" value="KAF9533719.1"/>
    <property type="molecule type" value="Genomic_DNA"/>
</dbReference>
<dbReference type="SMART" id="SM00166">
    <property type="entry name" value="UBX"/>
    <property type="match status" value="1"/>
</dbReference>
<dbReference type="InterPro" id="IPR029071">
    <property type="entry name" value="Ubiquitin-like_domsf"/>
</dbReference>
<reference evidence="3" key="1">
    <citation type="submission" date="2020-11" db="EMBL/GenBank/DDBJ databases">
        <authorList>
            <consortium name="DOE Joint Genome Institute"/>
            <person name="Ahrendt S."/>
            <person name="Riley R."/>
            <person name="Andreopoulos W."/>
            <person name="Labutti K."/>
            <person name="Pangilinan J."/>
            <person name="Ruiz-Duenas F.J."/>
            <person name="Barrasa J.M."/>
            <person name="Sanchez-Garcia M."/>
            <person name="Camarero S."/>
            <person name="Miyauchi S."/>
            <person name="Serrano A."/>
            <person name="Linde D."/>
            <person name="Babiker R."/>
            <person name="Drula E."/>
            <person name="Ayuso-Fernandez I."/>
            <person name="Pacheco R."/>
            <person name="Padilla G."/>
            <person name="Ferreira P."/>
            <person name="Barriuso J."/>
            <person name="Kellner H."/>
            <person name="Castanera R."/>
            <person name="Alfaro M."/>
            <person name="Ramirez L."/>
            <person name="Pisabarro A.G."/>
            <person name="Kuo A."/>
            <person name="Tritt A."/>
            <person name="Lipzen A."/>
            <person name="He G."/>
            <person name="Yan M."/>
            <person name="Ng V."/>
            <person name="Cullen D."/>
            <person name="Martin F."/>
            <person name="Rosso M.-N."/>
            <person name="Henrissat B."/>
            <person name="Hibbett D."/>
            <person name="Martinez A.T."/>
            <person name="Grigoriev I.V."/>
        </authorList>
    </citation>
    <scope>NUCLEOTIDE SEQUENCE</scope>
    <source>
        <strain evidence="3">CBS 506.95</strain>
    </source>
</reference>
<gene>
    <name evidence="3" type="ORF">CPB83DRAFT_844428</name>
</gene>
<evidence type="ECO:0000313" key="4">
    <source>
        <dbReference type="Proteomes" id="UP000807306"/>
    </source>
</evidence>
<feature type="compositionally biased region" description="Low complexity" evidence="1">
    <location>
        <begin position="217"/>
        <end position="227"/>
    </location>
</feature>
<evidence type="ECO:0000313" key="3">
    <source>
        <dbReference type="EMBL" id="KAF9533719.1"/>
    </source>
</evidence>
<dbReference type="AlphaFoldDB" id="A0A9P6JVB8"/>
<sequence length="242" mass="26917">MSDDPRPSPTLLESRERPAEPPLPTDFKIYKPSVQVAAPLPSLPDEYFNPTAADLQKAQSQLVARTQALTNAPLQLRTAREAEVKAKRDRWPETKIRVKFADGTQLEKIFSSTGKIKPIYAFVRSCLREDVKPIKFVLYQPPKRELKVSDLAVRDLTLSELQLAPSSMLLVRFEDDSLNHPHIPAPLNPTILVAAIDLPQPPPMANTQPDSLDNKKAATSSASPSKTGDIKVPKWMKIGQKK</sequence>
<protein>
    <recommendedName>
        <fullName evidence="2">UBX domain-containing protein</fullName>
    </recommendedName>
</protein>
<dbReference type="GO" id="GO:0005634">
    <property type="term" value="C:nucleus"/>
    <property type="evidence" value="ECO:0007669"/>
    <property type="project" value="TreeGrafter"/>
</dbReference>
<dbReference type="PROSITE" id="PS50033">
    <property type="entry name" value="UBX"/>
    <property type="match status" value="1"/>
</dbReference>
<dbReference type="GO" id="GO:0012506">
    <property type="term" value="C:vesicle membrane"/>
    <property type="evidence" value="ECO:0007669"/>
    <property type="project" value="TreeGrafter"/>
</dbReference>
<proteinExistence type="predicted"/>
<dbReference type="Proteomes" id="UP000807306">
    <property type="component" value="Unassembled WGS sequence"/>
</dbReference>
<comment type="caution">
    <text evidence="3">The sequence shown here is derived from an EMBL/GenBank/DDBJ whole genome shotgun (WGS) entry which is preliminary data.</text>
</comment>
<keyword evidence="4" id="KW-1185">Reference proteome</keyword>
<evidence type="ECO:0000256" key="1">
    <source>
        <dbReference type="SAM" id="MobiDB-lite"/>
    </source>
</evidence>